<dbReference type="STRING" id="402676.B6JZ42"/>
<evidence type="ECO:0000259" key="9">
    <source>
        <dbReference type="Pfam" id="PF08511"/>
    </source>
</evidence>
<dbReference type="Proteomes" id="UP000001744">
    <property type="component" value="Unassembled WGS sequence"/>
</dbReference>
<evidence type="ECO:0000256" key="3">
    <source>
        <dbReference type="ARBA" id="ARBA00010766"/>
    </source>
</evidence>
<feature type="domain" description="COQ9 C-terminal" evidence="9">
    <location>
        <begin position="154"/>
        <end position="223"/>
    </location>
</feature>
<dbReference type="VEuPathDB" id="FungiDB:SJAG_01866"/>
<evidence type="ECO:0000313" key="12">
    <source>
        <dbReference type="Proteomes" id="UP000001744"/>
    </source>
</evidence>
<dbReference type="eggNOG" id="KOG2969">
    <property type="taxonomic scope" value="Eukaryota"/>
</dbReference>
<accession>B6JZ42</accession>
<comment type="similarity">
    <text evidence="3 8">Belongs to the COQ9 family.</text>
</comment>
<dbReference type="UniPathway" id="UPA00232"/>
<dbReference type="NCBIfam" id="TIGR02396">
    <property type="entry name" value="diverge_rpsU"/>
    <property type="match status" value="1"/>
</dbReference>
<dbReference type="GO" id="GO:0005743">
    <property type="term" value="C:mitochondrial inner membrane"/>
    <property type="evidence" value="ECO:0000318"/>
    <property type="project" value="GO_Central"/>
</dbReference>
<comment type="function">
    <text evidence="8">Membrane-associated protein that warps the membrane surface to access and bind aromatic isoprenes with high specificity, including ubiquinone (CoQ) isoprene intermediates and presents them directly to Coq7, therefore facilitating the Coq7-mediated hydroxylase step. Participates in the biosynthesis of coenzyme Q, also named ubiquinone, an essential lipid-soluble electron transporter for aerobic cellular respiration.</text>
</comment>
<evidence type="ECO:0000313" key="11">
    <source>
        <dbReference type="JaponicusDB" id="SJAG_01866"/>
    </source>
</evidence>
<dbReference type="PANTHER" id="PTHR21427">
    <property type="entry name" value="UBIQUINONE BIOSYNTHESIS PROTEIN COQ9, MITOCHONDRIAL"/>
    <property type="match status" value="1"/>
</dbReference>
<evidence type="ECO:0000313" key="10">
    <source>
        <dbReference type="EMBL" id="EEB06810.1"/>
    </source>
</evidence>
<dbReference type="GO" id="GO:0008289">
    <property type="term" value="F:lipid binding"/>
    <property type="evidence" value="ECO:0000318"/>
    <property type="project" value="GO_Central"/>
</dbReference>
<dbReference type="JaponicusDB" id="SJAG_01866">
    <property type="gene designation" value="coq9"/>
</dbReference>
<keyword evidence="12" id="KW-1185">Reference proteome</keyword>
<evidence type="ECO:0000256" key="8">
    <source>
        <dbReference type="RuleBase" id="RU366063"/>
    </source>
</evidence>
<comment type="subcellular location">
    <subcellularLocation>
        <location evidence="1 8">Mitochondrion</location>
    </subcellularLocation>
</comment>
<keyword evidence="5" id="KW-0809">Transit peptide</keyword>
<gene>
    <name evidence="11" type="primary">coq9</name>
    <name evidence="10" type="ORF">SJAG_01866</name>
</gene>
<dbReference type="PANTHER" id="PTHR21427:SF19">
    <property type="entry name" value="UBIQUINONE BIOSYNTHESIS PROTEIN COQ9, MITOCHONDRIAL"/>
    <property type="match status" value="1"/>
</dbReference>
<evidence type="ECO:0000256" key="6">
    <source>
        <dbReference type="ARBA" id="ARBA00023121"/>
    </source>
</evidence>
<keyword evidence="6 8" id="KW-0446">Lipid-binding</keyword>
<organism evidence="10 12">
    <name type="scientific">Schizosaccharomyces japonicus (strain yFS275 / FY16936)</name>
    <name type="common">Fission yeast</name>
    <dbReference type="NCBI Taxonomy" id="402676"/>
    <lineage>
        <taxon>Eukaryota</taxon>
        <taxon>Fungi</taxon>
        <taxon>Dikarya</taxon>
        <taxon>Ascomycota</taxon>
        <taxon>Taphrinomycotina</taxon>
        <taxon>Schizosaccharomycetes</taxon>
        <taxon>Schizosaccharomycetales</taxon>
        <taxon>Schizosaccharomycetaceae</taxon>
        <taxon>Schizosaccharomyces</taxon>
    </lineage>
</organism>
<dbReference type="GeneID" id="7048047"/>
<dbReference type="GO" id="GO:0006744">
    <property type="term" value="P:ubiquinone biosynthetic process"/>
    <property type="evidence" value="ECO:0000318"/>
    <property type="project" value="GO_Central"/>
</dbReference>
<comment type="pathway">
    <text evidence="2 8">Cofactor biosynthesis; ubiquinone biosynthesis.</text>
</comment>
<dbReference type="OrthoDB" id="619536at2759"/>
<keyword evidence="4 8" id="KW-0831">Ubiquinone biosynthesis</keyword>
<evidence type="ECO:0000256" key="2">
    <source>
        <dbReference type="ARBA" id="ARBA00004749"/>
    </source>
</evidence>
<keyword evidence="7 8" id="KW-0496">Mitochondrion</keyword>
<evidence type="ECO:0000256" key="4">
    <source>
        <dbReference type="ARBA" id="ARBA00022688"/>
    </source>
</evidence>
<protein>
    <recommendedName>
        <fullName evidence="8">Ubiquinone biosynthesis protein</fullName>
    </recommendedName>
</protein>
<dbReference type="HOGENOM" id="CLU_057411_1_1_1"/>
<name>B6JZ42_SCHJY</name>
<keyword evidence="10" id="KW-0830">Ubiquinone</keyword>
<dbReference type="InterPro" id="IPR012762">
    <property type="entry name" value="Ubiq_biosynth_COQ9"/>
</dbReference>
<proteinExistence type="inferred from homology"/>
<dbReference type="Gene3D" id="1.10.357.10">
    <property type="entry name" value="Tetracycline Repressor, domain 2"/>
    <property type="match status" value="1"/>
</dbReference>
<dbReference type="RefSeq" id="XP_002173103.1">
    <property type="nucleotide sequence ID" value="XM_002173067.2"/>
</dbReference>
<dbReference type="Pfam" id="PF08511">
    <property type="entry name" value="COQ9"/>
    <property type="match status" value="1"/>
</dbReference>
<dbReference type="OMA" id="IELIIYW"/>
<reference evidence="10 12" key="1">
    <citation type="journal article" date="2011" name="Science">
        <title>Comparative functional genomics of the fission yeasts.</title>
        <authorList>
            <person name="Rhind N."/>
            <person name="Chen Z."/>
            <person name="Yassour M."/>
            <person name="Thompson D.A."/>
            <person name="Haas B.J."/>
            <person name="Habib N."/>
            <person name="Wapinski I."/>
            <person name="Roy S."/>
            <person name="Lin M.F."/>
            <person name="Heiman D.I."/>
            <person name="Young S.K."/>
            <person name="Furuya K."/>
            <person name="Guo Y."/>
            <person name="Pidoux A."/>
            <person name="Chen H.M."/>
            <person name="Robbertse B."/>
            <person name="Goldberg J.M."/>
            <person name="Aoki K."/>
            <person name="Bayne E.H."/>
            <person name="Berlin A.M."/>
            <person name="Desjardins C.A."/>
            <person name="Dobbs E."/>
            <person name="Dukaj L."/>
            <person name="Fan L."/>
            <person name="FitzGerald M.G."/>
            <person name="French C."/>
            <person name="Gujja S."/>
            <person name="Hansen K."/>
            <person name="Keifenheim D."/>
            <person name="Levin J.Z."/>
            <person name="Mosher R.A."/>
            <person name="Mueller C.A."/>
            <person name="Pfiffner J."/>
            <person name="Priest M."/>
            <person name="Russ C."/>
            <person name="Smialowska A."/>
            <person name="Swoboda P."/>
            <person name="Sykes S.M."/>
            <person name="Vaughn M."/>
            <person name="Vengrova S."/>
            <person name="Yoder R."/>
            <person name="Zeng Q."/>
            <person name="Allshire R."/>
            <person name="Baulcombe D."/>
            <person name="Birren B.W."/>
            <person name="Brown W."/>
            <person name="Ekwall K."/>
            <person name="Kellis M."/>
            <person name="Leatherwood J."/>
            <person name="Levin H."/>
            <person name="Margalit H."/>
            <person name="Martienssen R."/>
            <person name="Nieduszynski C.A."/>
            <person name="Spatafora J.W."/>
            <person name="Friedman N."/>
            <person name="Dalgaard J.Z."/>
            <person name="Baumann P."/>
            <person name="Niki H."/>
            <person name="Regev A."/>
            <person name="Nusbaum C."/>
        </authorList>
    </citation>
    <scope>NUCLEOTIDE SEQUENCE [LARGE SCALE GENOMIC DNA]</scope>
    <source>
        <strain evidence="12">yFS275 / FY16936</strain>
    </source>
</reference>
<dbReference type="AlphaFoldDB" id="B6JZ42"/>
<sequence>MFLNGSFRRFAACSVRVGRFGCSQGACPMFNEYHSKAVDMEQPYYGKKKELLQNALHHVPELGFTNEALARGAQDSGYTSLPAVLFPRGGLDLFDFFHYVQRKALHELKPHLSTIPSMKERIIELLWARLYANRDVNRHLPSILALSSRPLNIRHSLKTLGLLANEILFLAQDSSNDFQWYTKRAAVASIYGLSELYMTRDTSPDFGDTYRFVSHRMDHAASLNSIRREIGSWLTFQSRAVSNIMRSKGF</sequence>
<evidence type="ECO:0000256" key="7">
    <source>
        <dbReference type="ARBA" id="ARBA00023128"/>
    </source>
</evidence>
<dbReference type="EMBL" id="KE651168">
    <property type="protein sequence ID" value="EEB06810.1"/>
    <property type="molecule type" value="Genomic_DNA"/>
</dbReference>
<evidence type="ECO:0000256" key="5">
    <source>
        <dbReference type="ARBA" id="ARBA00022946"/>
    </source>
</evidence>
<evidence type="ECO:0000256" key="1">
    <source>
        <dbReference type="ARBA" id="ARBA00004173"/>
    </source>
</evidence>
<dbReference type="InterPro" id="IPR013718">
    <property type="entry name" value="COQ9_C"/>
</dbReference>